<dbReference type="Proteomes" id="UP000586093">
    <property type="component" value="Unassembled WGS sequence"/>
</dbReference>
<keyword evidence="2" id="KW-1185">Reference proteome</keyword>
<evidence type="ECO:0008006" key="3">
    <source>
        <dbReference type="Google" id="ProtNLM"/>
    </source>
</evidence>
<dbReference type="GO" id="GO:0007165">
    <property type="term" value="P:signal transduction"/>
    <property type="evidence" value="ECO:0007669"/>
    <property type="project" value="InterPro"/>
</dbReference>
<gene>
    <name evidence="1" type="ORF">H4F90_12190</name>
</gene>
<evidence type="ECO:0000313" key="2">
    <source>
        <dbReference type="Proteomes" id="UP000586093"/>
    </source>
</evidence>
<comment type="caution">
    <text evidence="1">The sequence shown here is derived from an EMBL/GenBank/DDBJ whole genome shotgun (WGS) entry which is preliminary data.</text>
</comment>
<dbReference type="AlphaFoldDB" id="A0A839HTG4"/>
<proteinExistence type="predicted"/>
<dbReference type="GO" id="GO:0006935">
    <property type="term" value="P:chemotaxis"/>
    <property type="evidence" value="ECO:0007669"/>
    <property type="project" value="InterPro"/>
</dbReference>
<dbReference type="EMBL" id="JACIVI010000004">
    <property type="protein sequence ID" value="MBB1162739.1"/>
    <property type="molecule type" value="Genomic_DNA"/>
</dbReference>
<evidence type="ECO:0000313" key="1">
    <source>
        <dbReference type="EMBL" id="MBB1162739.1"/>
    </source>
</evidence>
<dbReference type="RefSeq" id="WP_182664948.1">
    <property type="nucleotide sequence ID" value="NZ_JACIVI010000004.1"/>
</dbReference>
<name>A0A839HTG4_9BURK</name>
<accession>A0A839HTG4</accession>
<dbReference type="SUPFAM" id="SSF50341">
    <property type="entry name" value="CheW-like"/>
    <property type="match status" value="1"/>
</dbReference>
<protein>
    <recommendedName>
        <fullName evidence="3">Chemotaxis protein CheW</fullName>
    </recommendedName>
</protein>
<reference evidence="1 2" key="1">
    <citation type="submission" date="2020-08" db="EMBL/GenBank/DDBJ databases">
        <title>Aquariorum lacteus gen. nov., sp. nov., a new member of the family Comamonadaceae, isolated from freshwater aquarium.</title>
        <authorList>
            <person name="Chun S.-J."/>
        </authorList>
    </citation>
    <scope>NUCLEOTIDE SEQUENCE [LARGE SCALE GENOMIC DNA]</scope>
    <source>
        <strain evidence="1 2">SJAQ100</strain>
    </source>
</reference>
<organism evidence="1 2">
    <name type="scientific">Aquariibacter albus</name>
    <dbReference type="NCBI Taxonomy" id="2759899"/>
    <lineage>
        <taxon>Bacteria</taxon>
        <taxon>Pseudomonadati</taxon>
        <taxon>Pseudomonadota</taxon>
        <taxon>Betaproteobacteria</taxon>
        <taxon>Burkholderiales</taxon>
        <taxon>Sphaerotilaceae</taxon>
        <taxon>Aquariibacter</taxon>
    </lineage>
</organism>
<sequence>MSGSPLSDPVPTNPVDAPCWLAVEAGGFGLLLPVAQLVAVHRWQPAQPLPRGGAAGCLGLVEIEAEPRLGLDLGAWLGGPPLAGRVETPCWLTLRAPGHGSAWALDRVLGLRGPRDLPLAAWAAPGPWPSFAGPCHRDAEGRAWQVLLPDRLVTDPRYLEIAE</sequence>
<dbReference type="InterPro" id="IPR036061">
    <property type="entry name" value="CheW-like_dom_sf"/>
</dbReference>